<dbReference type="OMA" id="WHSYQME"/>
<dbReference type="PANTHER" id="PTHR11418">
    <property type="entry name" value="GLUCAGON"/>
    <property type="match status" value="1"/>
</dbReference>
<dbReference type="GO" id="GO:0035774">
    <property type="term" value="P:positive regulation of insulin secretion involved in cellular response to glucose stimulus"/>
    <property type="evidence" value="ECO:0007669"/>
    <property type="project" value="TreeGrafter"/>
</dbReference>
<evidence type="ECO:0000256" key="2">
    <source>
        <dbReference type="ARBA" id="ARBA00008369"/>
    </source>
</evidence>
<feature type="domain" description="Glucagon / GIP / secretin / VIP family" evidence="5">
    <location>
        <begin position="45"/>
        <end position="67"/>
    </location>
</feature>
<dbReference type="STRING" id="109280.ENSHCOP00000007332"/>
<dbReference type="Ensembl" id="ENSHCOT00000002172.1">
    <property type="protein sequence ID" value="ENSHCOP00000007332.1"/>
    <property type="gene ID" value="ENSHCOG00000009322.1"/>
</dbReference>
<proteinExistence type="inferred from homology"/>
<dbReference type="Pfam" id="PF00123">
    <property type="entry name" value="Hormone_2"/>
    <property type="match status" value="1"/>
</dbReference>
<evidence type="ECO:0000256" key="1">
    <source>
        <dbReference type="ARBA" id="ARBA00004613"/>
    </source>
</evidence>
<keyword evidence="3" id="KW-0964">Secreted</keyword>
<dbReference type="InterPro" id="IPR015550">
    <property type="entry name" value="Glucagon"/>
</dbReference>
<dbReference type="GO" id="GO:0010737">
    <property type="term" value="P:protein kinase A signaling"/>
    <property type="evidence" value="ECO:0007669"/>
    <property type="project" value="TreeGrafter"/>
</dbReference>
<dbReference type="GO" id="GO:0007188">
    <property type="term" value="P:adenylate cyclase-modulating G protein-coupled receptor signaling pathway"/>
    <property type="evidence" value="ECO:0007669"/>
    <property type="project" value="TreeGrafter"/>
</dbReference>
<keyword evidence="4" id="KW-0372">Hormone</keyword>
<dbReference type="Gene3D" id="6.10.250.590">
    <property type="match status" value="1"/>
</dbReference>
<accession>A0A3Q2XSY9</accession>
<comment type="subcellular location">
    <subcellularLocation>
        <location evidence="1">Secreted</location>
    </subcellularLocation>
</comment>
<reference evidence="6" key="2">
    <citation type="submission" date="2025-09" db="UniProtKB">
        <authorList>
            <consortium name="Ensembl"/>
        </authorList>
    </citation>
    <scope>IDENTIFICATION</scope>
</reference>
<dbReference type="AlphaFoldDB" id="A0A3Q2XSY9"/>
<sequence length="77" mass="9069">MVSKRELLDLLSVEKVYPCSLLSPVRWHSYQMEKGQNIIENYKRHSEGTFANDLTGHLDKMKAKDFVAWLTTTKRER</sequence>
<dbReference type="GO" id="GO:0005179">
    <property type="term" value="F:hormone activity"/>
    <property type="evidence" value="ECO:0007669"/>
    <property type="project" value="UniProtKB-KW"/>
</dbReference>
<evidence type="ECO:0000313" key="6">
    <source>
        <dbReference type="Ensembl" id="ENSHCOP00000007332.1"/>
    </source>
</evidence>
<evidence type="ECO:0000256" key="4">
    <source>
        <dbReference type="ARBA" id="ARBA00022702"/>
    </source>
</evidence>
<dbReference type="GO" id="GO:0031769">
    <property type="term" value="F:glucagon receptor binding"/>
    <property type="evidence" value="ECO:0007669"/>
    <property type="project" value="TreeGrafter"/>
</dbReference>
<keyword evidence="7" id="KW-1185">Reference proteome</keyword>
<dbReference type="GeneTree" id="ENSGT00940000170524"/>
<dbReference type="InterPro" id="IPR000532">
    <property type="entry name" value="Glucagon_GIP_secretin_VIP"/>
</dbReference>
<name>A0A3Q2XSY9_HIPCM</name>
<evidence type="ECO:0000313" key="7">
    <source>
        <dbReference type="Proteomes" id="UP000264820"/>
    </source>
</evidence>
<dbReference type="GO" id="GO:0005615">
    <property type="term" value="C:extracellular space"/>
    <property type="evidence" value="ECO:0007669"/>
    <property type="project" value="TreeGrafter"/>
</dbReference>
<reference evidence="6" key="1">
    <citation type="submission" date="2025-08" db="UniProtKB">
        <authorList>
            <consortium name="Ensembl"/>
        </authorList>
    </citation>
    <scope>IDENTIFICATION</scope>
</reference>
<organism evidence="6 7">
    <name type="scientific">Hippocampus comes</name>
    <name type="common">Tiger tail seahorse</name>
    <dbReference type="NCBI Taxonomy" id="109280"/>
    <lineage>
        <taxon>Eukaryota</taxon>
        <taxon>Metazoa</taxon>
        <taxon>Chordata</taxon>
        <taxon>Craniata</taxon>
        <taxon>Vertebrata</taxon>
        <taxon>Euteleostomi</taxon>
        <taxon>Actinopterygii</taxon>
        <taxon>Neopterygii</taxon>
        <taxon>Teleostei</taxon>
        <taxon>Neoteleostei</taxon>
        <taxon>Acanthomorphata</taxon>
        <taxon>Syngnathiaria</taxon>
        <taxon>Syngnathiformes</taxon>
        <taxon>Syngnathoidei</taxon>
        <taxon>Syngnathidae</taxon>
        <taxon>Hippocampus</taxon>
    </lineage>
</organism>
<comment type="similarity">
    <text evidence="2">Belongs to the glucagon family.</text>
</comment>
<evidence type="ECO:0000256" key="3">
    <source>
        <dbReference type="ARBA" id="ARBA00022525"/>
    </source>
</evidence>
<dbReference type="GO" id="GO:0043066">
    <property type="term" value="P:negative regulation of apoptotic process"/>
    <property type="evidence" value="ECO:0007669"/>
    <property type="project" value="TreeGrafter"/>
</dbReference>
<protein>
    <recommendedName>
        <fullName evidence="5">Glucagon / GIP / secretin / VIP family domain-containing protein</fullName>
    </recommendedName>
</protein>
<evidence type="ECO:0000259" key="5">
    <source>
        <dbReference type="PROSITE" id="PS00260"/>
    </source>
</evidence>
<dbReference type="PROSITE" id="PS00260">
    <property type="entry name" value="GLUCAGON"/>
    <property type="match status" value="1"/>
</dbReference>
<dbReference type="Proteomes" id="UP000264820">
    <property type="component" value="Unplaced"/>
</dbReference>
<dbReference type="SMART" id="SM00070">
    <property type="entry name" value="GLUCA"/>
    <property type="match status" value="1"/>
</dbReference>
<dbReference type="PANTHER" id="PTHR11418:SF0">
    <property type="entry name" value="PRO-GLUCAGON"/>
    <property type="match status" value="1"/>
</dbReference>